<evidence type="ECO:0000313" key="4">
    <source>
        <dbReference type="Proteomes" id="UP000054495"/>
    </source>
</evidence>
<dbReference type="EMBL" id="KE125393">
    <property type="protein sequence ID" value="EPB68715.1"/>
    <property type="molecule type" value="Genomic_DNA"/>
</dbReference>
<gene>
    <name evidence="3" type="ORF">ANCCEY_12200</name>
</gene>
<name>A0A0D6L9S7_9BILA</name>
<dbReference type="InterPro" id="IPR004947">
    <property type="entry name" value="DNase_II"/>
</dbReference>
<proteinExistence type="inferred from homology"/>
<reference evidence="3 4" key="1">
    <citation type="submission" date="2013-05" db="EMBL/GenBank/DDBJ databases">
        <title>Draft genome of the parasitic nematode Anyclostoma ceylanicum.</title>
        <authorList>
            <person name="Mitreva M."/>
        </authorList>
    </citation>
    <scope>NUCLEOTIDE SEQUENCE [LARGE SCALE GENOMIC DNA]</scope>
</reference>
<evidence type="ECO:0000256" key="1">
    <source>
        <dbReference type="ARBA" id="ARBA00007527"/>
    </source>
</evidence>
<keyword evidence="4" id="KW-1185">Reference proteome</keyword>
<dbReference type="AlphaFoldDB" id="A0A0D6L9S7"/>
<dbReference type="PANTHER" id="PTHR10858">
    <property type="entry name" value="DEOXYRIBONUCLEASE II"/>
    <property type="match status" value="1"/>
</dbReference>
<protein>
    <submittedName>
        <fullName evidence="3">Deoxyribonuclease II</fullName>
    </submittedName>
</protein>
<dbReference type="GO" id="GO:0004531">
    <property type="term" value="F:deoxyribonuclease II activity"/>
    <property type="evidence" value="ECO:0007669"/>
    <property type="project" value="InterPro"/>
</dbReference>
<keyword evidence="2" id="KW-0378">Hydrolase</keyword>
<dbReference type="PANTHER" id="PTHR10858:SF30">
    <property type="entry name" value="CELL-DEATH-RELATED NUCLEASE 7"/>
    <property type="match status" value="1"/>
</dbReference>
<sequence>MKKSVHRFVALKRPEAVDNSKGTSFVYFDSTKSGWVESEKRITSDASAIGATVSQLYSKDKGVSEELGILSDVHELLDFGTEILECGLWIVLHFAKSTSADVGVFWIGEATDPYEALHLLGRDVVEFGHLVTSIDKSGVVAHSLVVALCPKGDVECLLWQDVVGEASVRGGVQLRDDEASFRGVVDSRAVICDDVLVAVVPYVERAAVVRILCELRKARRERIGDEFGSRGRSRSWSGSHDREAFHSFHHGVECPLLLHGLCVNAFCCCMMKKFYFTYNDECPGKSTDSYRGHSKGVIMFDQKQGFWMLHSVPEFPPLEKYSYPEAGTRFAQSFLCVTLDSNALHDLAKHLHVAHVNPCLQNLPNTIKLIAPELEDVVNKKKLGNKETTVMSEMKTLGKQKIKSFAKHKKYAREALCDLGAIRF</sequence>
<dbReference type="Proteomes" id="UP000054495">
    <property type="component" value="Unassembled WGS sequence"/>
</dbReference>
<dbReference type="GO" id="GO:0006309">
    <property type="term" value="P:apoptotic DNA fragmentation"/>
    <property type="evidence" value="ECO:0007669"/>
    <property type="project" value="TreeGrafter"/>
</dbReference>
<evidence type="ECO:0000313" key="3">
    <source>
        <dbReference type="EMBL" id="EPB68715.1"/>
    </source>
</evidence>
<dbReference type="Pfam" id="PF03265">
    <property type="entry name" value="DNase_II"/>
    <property type="match status" value="2"/>
</dbReference>
<evidence type="ECO:0000256" key="2">
    <source>
        <dbReference type="ARBA" id="ARBA00022801"/>
    </source>
</evidence>
<comment type="similarity">
    <text evidence="1">Belongs to the DNase II family.</text>
</comment>
<accession>A0A0D6L9S7</accession>
<organism evidence="3 4">
    <name type="scientific">Ancylostoma ceylanicum</name>
    <dbReference type="NCBI Taxonomy" id="53326"/>
    <lineage>
        <taxon>Eukaryota</taxon>
        <taxon>Metazoa</taxon>
        <taxon>Ecdysozoa</taxon>
        <taxon>Nematoda</taxon>
        <taxon>Chromadorea</taxon>
        <taxon>Rhabditida</taxon>
        <taxon>Rhabditina</taxon>
        <taxon>Rhabditomorpha</taxon>
        <taxon>Strongyloidea</taxon>
        <taxon>Ancylostomatidae</taxon>
        <taxon>Ancylostomatinae</taxon>
        <taxon>Ancylostoma</taxon>
    </lineage>
</organism>